<dbReference type="SUPFAM" id="SSF46785">
    <property type="entry name" value="Winged helix' DNA-binding domain"/>
    <property type="match status" value="1"/>
</dbReference>
<keyword evidence="3" id="KW-0949">S-adenosyl-L-methionine</keyword>
<evidence type="ECO:0000259" key="4">
    <source>
        <dbReference type="Pfam" id="PF13649"/>
    </source>
</evidence>
<dbReference type="Proteomes" id="UP001165092">
    <property type="component" value="Unassembled WGS sequence"/>
</dbReference>
<evidence type="ECO:0000256" key="3">
    <source>
        <dbReference type="ARBA" id="ARBA00022691"/>
    </source>
</evidence>
<sequence length="332" mass="37017">MAISDAEKTVAFIYNSAVAASALSAAWELGALDELNENGWLDAHEFAERQNLDPASTLGLFRALAAVDIVRRDDTKVVPSTNFAESFRTRSFFHWLSRGSAELFQRTPEITRAKNRTGDFYRRDSAAIAFACREISTFCYDPWFWAAVDDLDFDFTVAADLGCGSGERLMQLLHRSPGARALGFDRALPALEVARTEAAATGLADRVTFVEADVIAMEPRPELDDVDLLTCFMMGHDFWPRAQCVETLRRLRSLFPNARRFLLGDATRTTGIADQDLPPFTLAFEYGHDMMGTFIPSVADWESVFAEGGWKLHRKHSIDIAVGEVIFELEPA</sequence>
<name>A0A9W6UKH4_9ACTN</name>
<evidence type="ECO:0000256" key="1">
    <source>
        <dbReference type="ARBA" id="ARBA00022603"/>
    </source>
</evidence>
<dbReference type="InterPro" id="IPR041698">
    <property type="entry name" value="Methyltransf_25"/>
</dbReference>
<evidence type="ECO:0000256" key="2">
    <source>
        <dbReference type="ARBA" id="ARBA00022679"/>
    </source>
</evidence>
<dbReference type="Pfam" id="PF13649">
    <property type="entry name" value="Methyltransf_25"/>
    <property type="match status" value="1"/>
</dbReference>
<organism evidence="5 6">
    <name type="scientific">Nocardiopsis ansamitocini</name>
    <dbReference type="NCBI Taxonomy" id="1670832"/>
    <lineage>
        <taxon>Bacteria</taxon>
        <taxon>Bacillati</taxon>
        <taxon>Actinomycetota</taxon>
        <taxon>Actinomycetes</taxon>
        <taxon>Streptosporangiales</taxon>
        <taxon>Nocardiopsidaceae</taxon>
        <taxon>Nocardiopsis</taxon>
    </lineage>
</organism>
<dbReference type="Gene3D" id="1.10.10.10">
    <property type="entry name" value="Winged helix-like DNA-binding domain superfamily/Winged helix DNA-binding domain"/>
    <property type="match status" value="1"/>
</dbReference>
<evidence type="ECO:0000313" key="5">
    <source>
        <dbReference type="EMBL" id="GLU49969.1"/>
    </source>
</evidence>
<dbReference type="GO" id="GO:0008168">
    <property type="term" value="F:methyltransferase activity"/>
    <property type="evidence" value="ECO:0007669"/>
    <property type="project" value="UniProtKB-KW"/>
</dbReference>
<dbReference type="InterPro" id="IPR036388">
    <property type="entry name" value="WH-like_DNA-bd_sf"/>
</dbReference>
<dbReference type="PANTHER" id="PTHR43712">
    <property type="entry name" value="PUTATIVE (AFU_ORTHOLOGUE AFUA_4G14580)-RELATED"/>
    <property type="match status" value="1"/>
</dbReference>
<dbReference type="InterPro" id="IPR029063">
    <property type="entry name" value="SAM-dependent_MTases_sf"/>
</dbReference>
<dbReference type="EMBL" id="BSQG01000010">
    <property type="protein sequence ID" value="GLU49969.1"/>
    <property type="molecule type" value="Genomic_DNA"/>
</dbReference>
<dbReference type="AlphaFoldDB" id="A0A9W6UKH4"/>
<accession>A0A9W6UKH4</accession>
<evidence type="ECO:0000313" key="6">
    <source>
        <dbReference type="Proteomes" id="UP001165092"/>
    </source>
</evidence>
<dbReference type="CDD" id="cd02440">
    <property type="entry name" value="AdoMet_MTases"/>
    <property type="match status" value="1"/>
</dbReference>
<dbReference type="SUPFAM" id="SSF53335">
    <property type="entry name" value="S-adenosyl-L-methionine-dependent methyltransferases"/>
    <property type="match status" value="1"/>
</dbReference>
<gene>
    <name evidence="5" type="ORF">Nans01_43200</name>
</gene>
<dbReference type="GO" id="GO:0032259">
    <property type="term" value="P:methylation"/>
    <property type="evidence" value="ECO:0007669"/>
    <property type="project" value="UniProtKB-KW"/>
</dbReference>
<comment type="caution">
    <text evidence="5">The sequence shown here is derived from an EMBL/GenBank/DDBJ whole genome shotgun (WGS) entry which is preliminary data.</text>
</comment>
<dbReference type="InterPro" id="IPR036390">
    <property type="entry name" value="WH_DNA-bd_sf"/>
</dbReference>
<dbReference type="RefSeq" id="WP_285761509.1">
    <property type="nucleotide sequence ID" value="NZ_BSQG01000010.1"/>
</dbReference>
<keyword evidence="1" id="KW-0489">Methyltransferase</keyword>
<protein>
    <recommendedName>
        <fullName evidence="4">Methyltransferase domain-containing protein</fullName>
    </recommendedName>
</protein>
<keyword evidence="6" id="KW-1185">Reference proteome</keyword>
<dbReference type="PANTHER" id="PTHR43712:SF2">
    <property type="entry name" value="O-METHYLTRANSFERASE CICE"/>
    <property type="match status" value="1"/>
</dbReference>
<keyword evidence="2" id="KW-0808">Transferase</keyword>
<proteinExistence type="predicted"/>
<feature type="domain" description="Methyltransferase" evidence="4">
    <location>
        <begin position="159"/>
        <end position="252"/>
    </location>
</feature>
<reference evidence="5" key="1">
    <citation type="submission" date="2023-02" db="EMBL/GenBank/DDBJ databases">
        <title>Nocardiopsis ansamitocini NBRC 112285.</title>
        <authorList>
            <person name="Ichikawa N."/>
            <person name="Sato H."/>
            <person name="Tonouchi N."/>
        </authorList>
    </citation>
    <scope>NUCLEOTIDE SEQUENCE</scope>
    <source>
        <strain evidence="5">NBRC 112285</strain>
    </source>
</reference>
<dbReference type="Gene3D" id="3.40.50.150">
    <property type="entry name" value="Vaccinia Virus protein VP39"/>
    <property type="match status" value="1"/>
</dbReference>